<evidence type="ECO:0000256" key="1">
    <source>
        <dbReference type="SAM" id="Phobius"/>
    </source>
</evidence>
<keyword evidence="1" id="KW-1133">Transmembrane helix</keyword>
<name>A0A0F9W728_9ZZZZ</name>
<organism evidence="2">
    <name type="scientific">marine sediment metagenome</name>
    <dbReference type="NCBI Taxonomy" id="412755"/>
    <lineage>
        <taxon>unclassified sequences</taxon>
        <taxon>metagenomes</taxon>
        <taxon>ecological metagenomes</taxon>
    </lineage>
</organism>
<dbReference type="Gene3D" id="1.20.1280.290">
    <property type="match status" value="1"/>
</dbReference>
<proteinExistence type="predicted"/>
<protein>
    <recommendedName>
        <fullName evidence="3">PQ-loop repeat-containing protein</fullName>
    </recommendedName>
</protein>
<sequence>MTDLGHLAGWIGFGFGFGVAPPQLIRMIKTGKSNDVSLTTYVFLFIMMTGYLIHAIYISAPVFIASQIWGLAFNGTILIILVRRKLKYG</sequence>
<accession>A0A0F9W728</accession>
<evidence type="ECO:0008006" key="3">
    <source>
        <dbReference type="Google" id="ProtNLM"/>
    </source>
</evidence>
<gene>
    <name evidence="2" type="ORF">LCGC14_0396200</name>
</gene>
<dbReference type="AlphaFoldDB" id="A0A0F9W728"/>
<reference evidence="2" key="1">
    <citation type="journal article" date="2015" name="Nature">
        <title>Complex archaea that bridge the gap between prokaryotes and eukaryotes.</title>
        <authorList>
            <person name="Spang A."/>
            <person name="Saw J.H."/>
            <person name="Jorgensen S.L."/>
            <person name="Zaremba-Niedzwiedzka K."/>
            <person name="Martijn J."/>
            <person name="Lind A.E."/>
            <person name="van Eijk R."/>
            <person name="Schleper C."/>
            <person name="Guy L."/>
            <person name="Ettema T.J."/>
        </authorList>
    </citation>
    <scope>NUCLEOTIDE SEQUENCE</scope>
</reference>
<comment type="caution">
    <text evidence="2">The sequence shown here is derived from an EMBL/GenBank/DDBJ whole genome shotgun (WGS) entry which is preliminary data.</text>
</comment>
<keyword evidence="1" id="KW-0812">Transmembrane</keyword>
<feature type="transmembrane region" description="Helical" evidence="1">
    <location>
        <begin position="63"/>
        <end position="82"/>
    </location>
</feature>
<evidence type="ECO:0000313" key="2">
    <source>
        <dbReference type="EMBL" id="KKN73818.1"/>
    </source>
</evidence>
<keyword evidence="1" id="KW-0472">Membrane</keyword>
<feature type="transmembrane region" description="Helical" evidence="1">
    <location>
        <begin position="6"/>
        <end position="24"/>
    </location>
</feature>
<dbReference type="EMBL" id="LAZR01000336">
    <property type="protein sequence ID" value="KKN73818.1"/>
    <property type="molecule type" value="Genomic_DNA"/>
</dbReference>
<feature type="transmembrane region" description="Helical" evidence="1">
    <location>
        <begin position="36"/>
        <end position="57"/>
    </location>
</feature>